<evidence type="ECO:0000313" key="4">
    <source>
        <dbReference type="Proteomes" id="UP000824596"/>
    </source>
</evidence>
<feature type="compositionally biased region" description="Low complexity" evidence="2">
    <location>
        <begin position="191"/>
        <end position="202"/>
    </location>
</feature>
<organism evidence="3 4">
    <name type="scientific">Hirsutella rhossiliensis</name>
    <dbReference type="NCBI Taxonomy" id="111463"/>
    <lineage>
        <taxon>Eukaryota</taxon>
        <taxon>Fungi</taxon>
        <taxon>Dikarya</taxon>
        <taxon>Ascomycota</taxon>
        <taxon>Pezizomycotina</taxon>
        <taxon>Sordariomycetes</taxon>
        <taxon>Hypocreomycetidae</taxon>
        <taxon>Hypocreales</taxon>
        <taxon>Ophiocordycipitaceae</taxon>
        <taxon>Hirsutella</taxon>
    </lineage>
</organism>
<feature type="region of interest" description="Disordered" evidence="2">
    <location>
        <begin position="1"/>
        <end position="94"/>
    </location>
</feature>
<sequence>MPDLNSVPPSPYSLAASRRRSSHNTMPPPPVPQSPSLNILPSNQGVGGHARSHSRSQSQTQPSGSQPPFPSAPDSGVGPGPGPLRHPRPLTASELHMQLEKEQEAVVNRLTRELSLLRAAQNASVVSNTSSTSATASTHEPVADSSLLTGSGFSIPTARRHHRNSSSTSHIPSMQLASSYEARPRPTLPLSRQDSSASRRSQTNSPGPQTSSIDPSSYFHQQRVPPPASMPMSSVAATPGSGSLAEQMSPSLMPATSRYEETAFYRHELEAAKKENEGLKRRIRDLERMVQSRRASAAGRVPSDAASTMTAAITTPVVGPHDGPTPRPERGRGMTSQSTTSIASLGVGVPEDEVKVGESAASSGLGNNPQ</sequence>
<dbReference type="GeneID" id="68356768"/>
<feature type="compositionally biased region" description="Polar residues" evidence="2">
    <location>
        <begin position="334"/>
        <end position="343"/>
    </location>
</feature>
<feature type="compositionally biased region" description="Low complexity" evidence="2">
    <location>
        <begin position="55"/>
        <end position="64"/>
    </location>
</feature>
<protein>
    <submittedName>
        <fullName evidence="3">Uncharacterized protein</fullName>
    </submittedName>
</protein>
<gene>
    <name evidence="3" type="ORF">HRG_07639</name>
</gene>
<evidence type="ECO:0000256" key="1">
    <source>
        <dbReference type="SAM" id="Coils"/>
    </source>
</evidence>
<feature type="compositionally biased region" description="Polar residues" evidence="2">
    <location>
        <begin position="203"/>
        <end position="220"/>
    </location>
</feature>
<accession>A0A9P8SG99</accession>
<feature type="coiled-coil region" evidence="1">
    <location>
        <begin position="262"/>
        <end position="289"/>
    </location>
</feature>
<dbReference type="RefSeq" id="XP_044719074.1">
    <property type="nucleotide sequence ID" value="XM_044866110.1"/>
</dbReference>
<feature type="region of interest" description="Disordered" evidence="2">
    <location>
        <begin position="294"/>
        <end position="370"/>
    </location>
</feature>
<dbReference type="PANTHER" id="PTHR39610">
    <property type="entry name" value="BZIP DOMAIN-CONTAINING PROTEIN-RELATED"/>
    <property type="match status" value="1"/>
</dbReference>
<evidence type="ECO:0000256" key="2">
    <source>
        <dbReference type="SAM" id="MobiDB-lite"/>
    </source>
</evidence>
<feature type="compositionally biased region" description="Polar residues" evidence="2">
    <location>
        <begin position="360"/>
        <end position="370"/>
    </location>
</feature>
<dbReference type="Proteomes" id="UP000824596">
    <property type="component" value="Unassembled WGS sequence"/>
</dbReference>
<keyword evidence="4" id="KW-1185">Reference proteome</keyword>
<dbReference type="EMBL" id="JAIZPD010000008">
    <property type="protein sequence ID" value="KAH0961561.1"/>
    <property type="molecule type" value="Genomic_DNA"/>
</dbReference>
<proteinExistence type="predicted"/>
<comment type="caution">
    <text evidence="3">The sequence shown here is derived from an EMBL/GenBank/DDBJ whole genome shotgun (WGS) entry which is preliminary data.</text>
</comment>
<reference evidence="3" key="1">
    <citation type="submission" date="2021-09" db="EMBL/GenBank/DDBJ databases">
        <title>A high-quality genome of the endoparasitic fungus Hirsutella rhossiliensis with a comparison of Hirsutella genomes reveals transposable elements contributing to genome size variation.</title>
        <authorList>
            <person name="Lin R."/>
            <person name="Jiao Y."/>
            <person name="Sun X."/>
            <person name="Ling J."/>
            <person name="Xie B."/>
            <person name="Cheng X."/>
        </authorList>
    </citation>
    <scope>NUCLEOTIDE SEQUENCE</scope>
    <source>
        <strain evidence="3">HR02</strain>
    </source>
</reference>
<dbReference type="AlphaFoldDB" id="A0A9P8SG99"/>
<dbReference type="OrthoDB" id="5401654at2759"/>
<dbReference type="PANTHER" id="PTHR39610:SF1">
    <property type="match status" value="1"/>
</dbReference>
<keyword evidence="1" id="KW-0175">Coiled coil</keyword>
<name>A0A9P8SG99_9HYPO</name>
<feature type="region of interest" description="Disordered" evidence="2">
    <location>
        <begin position="118"/>
        <end position="248"/>
    </location>
</feature>
<feature type="compositionally biased region" description="Low complexity" evidence="2">
    <location>
        <begin position="119"/>
        <end position="138"/>
    </location>
</feature>
<evidence type="ECO:0000313" key="3">
    <source>
        <dbReference type="EMBL" id="KAH0961561.1"/>
    </source>
</evidence>